<feature type="transmembrane region" description="Helical" evidence="1">
    <location>
        <begin position="147"/>
        <end position="165"/>
    </location>
</feature>
<dbReference type="InterPro" id="IPR024962">
    <property type="entry name" value="YukD-like"/>
</dbReference>
<reference evidence="3" key="1">
    <citation type="journal article" date="2019" name="Int. J. Syst. Evol. Microbiol.">
        <title>The Global Catalogue of Microorganisms (GCM) 10K type strain sequencing project: providing services to taxonomists for standard genome sequencing and annotation.</title>
        <authorList>
            <consortium name="The Broad Institute Genomics Platform"/>
            <consortium name="The Broad Institute Genome Sequencing Center for Infectious Disease"/>
            <person name="Wu L."/>
            <person name="Ma J."/>
        </authorList>
    </citation>
    <scope>NUCLEOTIDE SEQUENCE [LARGE SCALE GENOMIC DNA]</scope>
    <source>
        <strain evidence="3">DFY28</strain>
    </source>
</reference>
<keyword evidence="3" id="KW-1185">Reference proteome</keyword>
<proteinExistence type="predicted"/>
<name>A0ABW1QYD2_9ACTN</name>
<feature type="transmembrane region" description="Helical" evidence="1">
    <location>
        <begin position="121"/>
        <end position="141"/>
    </location>
</feature>
<feature type="transmembrane region" description="Helical" evidence="1">
    <location>
        <begin position="400"/>
        <end position="422"/>
    </location>
</feature>
<dbReference type="EMBL" id="JBHSQI010000005">
    <property type="protein sequence ID" value="MFC6153857.1"/>
    <property type="molecule type" value="Genomic_DNA"/>
</dbReference>
<dbReference type="RefSeq" id="WP_164878654.1">
    <property type="nucleotide sequence ID" value="NZ_CP034929.1"/>
</dbReference>
<feature type="transmembrane region" description="Helical" evidence="1">
    <location>
        <begin position="177"/>
        <end position="200"/>
    </location>
</feature>
<evidence type="ECO:0000313" key="2">
    <source>
        <dbReference type="EMBL" id="MFC6153857.1"/>
    </source>
</evidence>
<keyword evidence="1" id="KW-1133">Transmembrane helix</keyword>
<gene>
    <name evidence="2" type="ORF">ACFPWU_09315</name>
</gene>
<sequence>MALLAGHLRLDLAVPAHLPLLEVIPDLVALARRAGADVTGDLGGDVGAEMGADVTLVEVGGQRLRPDATLAEQDVRDGALLVLDAAHAPIPLTLHHDLVGAVADVVERRHVQVDDRVRRTAARAATTALGLVLALVLVAGAGGGGGVLGALAALTVAVVAAVLLRRREEPTGGGKEAGDTAVALVLHLVFAPVAGLLWGWTWALRAGGDPVVAGWCGAAVGGALSVLVLSWAEAGRREWALVPAVVLVVSGSAAAAGRLEVGGVSLGWADALSAVVVLCVLAVAPLVSALVQAVAVRGAPEDPRPVQMAELSVRIDSAVRCVLALDVAVMLLIACVTPIWMTRGAVGVGVWGSVVLLLWARTRGERLQVRHRWGLVGVGVLVLWGVVQWCAVGATGLTTTAMTVVAGLALAGSWLATVWSSGWSRRPVAIGERLLRLALPSLWLLSSGLLPRWPR</sequence>
<protein>
    <submittedName>
        <fullName evidence="2">EsaB/YukD family protein</fullName>
    </submittedName>
</protein>
<comment type="caution">
    <text evidence="2">The sequence shown here is derived from an EMBL/GenBank/DDBJ whole genome shotgun (WGS) entry which is preliminary data.</text>
</comment>
<feature type="transmembrane region" description="Helical" evidence="1">
    <location>
        <begin position="317"/>
        <end position="339"/>
    </location>
</feature>
<evidence type="ECO:0000313" key="3">
    <source>
        <dbReference type="Proteomes" id="UP001596098"/>
    </source>
</evidence>
<evidence type="ECO:0000256" key="1">
    <source>
        <dbReference type="SAM" id="Phobius"/>
    </source>
</evidence>
<dbReference type="Gene3D" id="3.10.20.90">
    <property type="entry name" value="Phosphatidylinositol 3-kinase Catalytic Subunit, Chain A, domain 1"/>
    <property type="match status" value="1"/>
</dbReference>
<feature type="transmembrane region" description="Helical" evidence="1">
    <location>
        <begin position="373"/>
        <end position="394"/>
    </location>
</feature>
<feature type="transmembrane region" description="Helical" evidence="1">
    <location>
        <begin position="345"/>
        <end position="361"/>
    </location>
</feature>
<dbReference type="Pfam" id="PF08817">
    <property type="entry name" value="YukD"/>
    <property type="match status" value="1"/>
</dbReference>
<organism evidence="2 3">
    <name type="scientific">Nocardioides yefusunii</name>
    <dbReference type="NCBI Taxonomy" id="2500546"/>
    <lineage>
        <taxon>Bacteria</taxon>
        <taxon>Bacillati</taxon>
        <taxon>Actinomycetota</taxon>
        <taxon>Actinomycetes</taxon>
        <taxon>Propionibacteriales</taxon>
        <taxon>Nocardioidaceae</taxon>
        <taxon>Nocardioides</taxon>
    </lineage>
</organism>
<feature type="transmembrane region" description="Helical" evidence="1">
    <location>
        <begin position="271"/>
        <end position="296"/>
    </location>
</feature>
<keyword evidence="1" id="KW-0472">Membrane</keyword>
<feature type="transmembrane region" description="Helical" evidence="1">
    <location>
        <begin position="212"/>
        <end position="232"/>
    </location>
</feature>
<keyword evidence="1" id="KW-0812">Transmembrane</keyword>
<dbReference type="Proteomes" id="UP001596098">
    <property type="component" value="Unassembled WGS sequence"/>
</dbReference>
<accession>A0ABW1QYD2</accession>
<feature type="transmembrane region" description="Helical" evidence="1">
    <location>
        <begin position="239"/>
        <end position="259"/>
    </location>
</feature>